<feature type="region of interest" description="Disordered" evidence="1">
    <location>
        <begin position="1"/>
        <end position="80"/>
    </location>
</feature>
<organism evidence="2 3">
    <name type="scientific">Symbiodinium necroappetens</name>
    <dbReference type="NCBI Taxonomy" id="1628268"/>
    <lineage>
        <taxon>Eukaryota</taxon>
        <taxon>Sar</taxon>
        <taxon>Alveolata</taxon>
        <taxon>Dinophyceae</taxon>
        <taxon>Suessiales</taxon>
        <taxon>Symbiodiniaceae</taxon>
        <taxon>Symbiodinium</taxon>
    </lineage>
</organism>
<dbReference type="AlphaFoldDB" id="A0A812Z1Y0"/>
<gene>
    <name evidence="2" type="primary">URA2</name>
    <name evidence="2" type="ORF">SNEC2469_LOCUS23908</name>
</gene>
<accession>A0A812Z1Y0</accession>
<evidence type="ECO:0000313" key="2">
    <source>
        <dbReference type="EMBL" id="CAE7807850.1"/>
    </source>
</evidence>
<feature type="non-terminal residue" evidence="2">
    <location>
        <position position="106"/>
    </location>
</feature>
<protein>
    <submittedName>
        <fullName evidence="2">URA2 protein</fullName>
    </submittedName>
</protein>
<dbReference type="Proteomes" id="UP000601435">
    <property type="component" value="Unassembled WGS sequence"/>
</dbReference>
<name>A0A812Z1Y0_9DINO</name>
<feature type="compositionally biased region" description="Basic residues" evidence="1">
    <location>
        <begin position="34"/>
        <end position="47"/>
    </location>
</feature>
<feature type="non-terminal residue" evidence="2">
    <location>
        <position position="1"/>
    </location>
</feature>
<evidence type="ECO:0000313" key="3">
    <source>
        <dbReference type="Proteomes" id="UP000601435"/>
    </source>
</evidence>
<feature type="compositionally biased region" description="Pro residues" evidence="1">
    <location>
        <begin position="1"/>
        <end position="11"/>
    </location>
</feature>
<dbReference type="EMBL" id="CAJNJA010045211">
    <property type="protein sequence ID" value="CAE7807850.1"/>
    <property type="molecule type" value="Genomic_DNA"/>
</dbReference>
<evidence type="ECO:0000256" key="1">
    <source>
        <dbReference type="SAM" id="MobiDB-lite"/>
    </source>
</evidence>
<sequence length="106" mass="11967">ESKGAPFPPTQPLQNETEAGKRAARDKQKESGIKARKKTRKKHKKANKQKDEKKDRKRQRCAPLMLTPQATNEDFGDAQGSISDDIFEKLMDVSVSSGDDEHFPEE</sequence>
<dbReference type="OrthoDB" id="10371380at2759"/>
<proteinExistence type="predicted"/>
<keyword evidence="3" id="KW-1185">Reference proteome</keyword>
<reference evidence="2" key="1">
    <citation type="submission" date="2021-02" db="EMBL/GenBank/DDBJ databases">
        <authorList>
            <person name="Dougan E. K."/>
            <person name="Rhodes N."/>
            <person name="Thang M."/>
            <person name="Chan C."/>
        </authorList>
    </citation>
    <scope>NUCLEOTIDE SEQUENCE</scope>
</reference>
<feature type="compositionally biased region" description="Basic and acidic residues" evidence="1">
    <location>
        <begin position="18"/>
        <end position="33"/>
    </location>
</feature>
<comment type="caution">
    <text evidence="2">The sequence shown here is derived from an EMBL/GenBank/DDBJ whole genome shotgun (WGS) entry which is preliminary data.</text>
</comment>